<protein>
    <recommendedName>
        <fullName evidence="2">superoxide dismutase</fullName>
        <ecNumber evidence="2">1.15.1.1</ecNumber>
    </recommendedName>
</protein>
<feature type="domain" description="Manganese/iron superoxide dismutase C-terminal" evidence="8">
    <location>
        <begin position="157"/>
        <end position="259"/>
    </location>
</feature>
<keyword evidence="3" id="KW-0479">Metal-binding</keyword>
<gene>
    <name evidence="9" type="ORF">FVE85_3331</name>
</gene>
<sequence length="265" mass="29296">MRKEVGGEGEWDPDWERSKEVESGTEKMMEKLVGLAGRVRQLKPMIERTVVSQEFSAAAAAGVGTARSYSLPDLPYDYAALEPVISAKIMEVHHSKHHNAYVTNLNKALDALDKAKDVNEVIALGPALKFHGGGHLNHSIFWTNLCPPDTSQPPSPDSALGKLIAERFGSMDAFVTQFNAKSAAIQGSGWGWLGYDKARKSVEFVALSNQDPLEASTGLTPLLGVDCWEHAYHMQYFSDRPGYLKSIWRCINWQNVEHRLQAAMA</sequence>
<evidence type="ECO:0000259" key="8">
    <source>
        <dbReference type="Pfam" id="PF02777"/>
    </source>
</evidence>
<name>A0A5J4YVZ4_PORPP</name>
<dbReference type="GO" id="GO:0005739">
    <property type="term" value="C:mitochondrion"/>
    <property type="evidence" value="ECO:0007669"/>
    <property type="project" value="TreeGrafter"/>
</dbReference>
<dbReference type="SUPFAM" id="SSF54719">
    <property type="entry name" value="Fe,Mn superoxide dismutase (SOD), C-terminal domain"/>
    <property type="match status" value="1"/>
</dbReference>
<evidence type="ECO:0000256" key="6">
    <source>
        <dbReference type="SAM" id="MobiDB-lite"/>
    </source>
</evidence>
<dbReference type="InterPro" id="IPR001189">
    <property type="entry name" value="Mn/Fe_SOD"/>
</dbReference>
<dbReference type="Pfam" id="PF02777">
    <property type="entry name" value="Sod_Fe_C"/>
    <property type="match status" value="1"/>
</dbReference>
<dbReference type="PRINTS" id="PR01703">
    <property type="entry name" value="MNSODISMTASE"/>
</dbReference>
<dbReference type="FunFam" id="3.55.40.20:FF:000004">
    <property type="entry name" value="Superoxide dismutase [Fe]"/>
    <property type="match status" value="1"/>
</dbReference>
<dbReference type="EC" id="1.15.1.1" evidence="2"/>
<comment type="caution">
    <text evidence="9">The sequence shown here is derived from an EMBL/GenBank/DDBJ whole genome shotgun (WGS) entry which is preliminary data.</text>
</comment>
<evidence type="ECO:0000256" key="3">
    <source>
        <dbReference type="ARBA" id="ARBA00022723"/>
    </source>
</evidence>
<dbReference type="SUPFAM" id="SSF46609">
    <property type="entry name" value="Fe,Mn superoxide dismutase (SOD), N-terminal domain"/>
    <property type="match status" value="1"/>
</dbReference>
<feature type="compositionally biased region" description="Basic and acidic residues" evidence="6">
    <location>
        <begin position="14"/>
        <end position="23"/>
    </location>
</feature>
<dbReference type="OrthoDB" id="239262at2759"/>
<dbReference type="Pfam" id="PF00081">
    <property type="entry name" value="Sod_Fe_N"/>
    <property type="match status" value="1"/>
</dbReference>
<evidence type="ECO:0000256" key="1">
    <source>
        <dbReference type="ARBA" id="ARBA00008714"/>
    </source>
</evidence>
<dbReference type="InterPro" id="IPR036314">
    <property type="entry name" value="SOD_C_sf"/>
</dbReference>
<evidence type="ECO:0000256" key="4">
    <source>
        <dbReference type="ARBA" id="ARBA00023002"/>
    </source>
</evidence>
<dbReference type="InterPro" id="IPR019831">
    <property type="entry name" value="Mn/Fe_SOD_N"/>
</dbReference>
<reference evidence="10" key="1">
    <citation type="journal article" date="2019" name="Nat. Commun.">
        <title>Expansion of phycobilisome linker gene families in mesophilic red algae.</title>
        <authorList>
            <person name="Lee J."/>
            <person name="Kim D."/>
            <person name="Bhattacharya D."/>
            <person name="Yoon H.S."/>
        </authorList>
    </citation>
    <scope>NUCLEOTIDE SEQUENCE [LARGE SCALE GENOMIC DNA]</scope>
    <source>
        <strain evidence="10">CCMP 1328</strain>
    </source>
</reference>
<comment type="similarity">
    <text evidence="1">Belongs to the iron/manganese superoxide dismutase family.</text>
</comment>
<dbReference type="PANTHER" id="PTHR11404">
    <property type="entry name" value="SUPEROXIDE DISMUTASE 2"/>
    <property type="match status" value="1"/>
</dbReference>
<keyword evidence="4" id="KW-0560">Oxidoreductase</keyword>
<dbReference type="EMBL" id="VRMN01000004">
    <property type="protein sequence ID" value="KAA8495090.1"/>
    <property type="molecule type" value="Genomic_DNA"/>
</dbReference>
<feature type="domain" description="Manganese/iron superoxide dismutase N-terminal" evidence="7">
    <location>
        <begin position="68"/>
        <end position="145"/>
    </location>
</feature>
<organism evidence="9 10">
    <name type="scientific">Porphyridium purpureum</name>
    <name type="common">Red alga</name>
    <name type="synonym">Porphyridium cruentum</name>
    <dbReference type="NCBI Taxonomy" id="35688"/>
    <lineage>
        <taxon>Eukaryota</taxon>
        <taxon>Rhodophyta</taxon>
        <taxon>Bangiophyceae</taxon>
        <taxon>Porphyridiales</taxon>
        <taxon>Porphyridiaceae</taxon>
        <taxon>Porphyridium</taxon>
    </lineage>
</organism>
<feature type="region of interest" description="Disordered" evidence="6">
    <location>
        <begin position="1"/>
        <end position="23"/>
    </location>
</feature>
<dbReference type="InterPro" id="IPR036324">
    <property type="entry name" value="Mn/Fe_SOD_N_sf"/>
</dbReference>
<accession>A0A5J4YVZ4</accession>
<evidence type="ECO:0000256" key="2">
    <source>
        <dbReference type="ARBA" id="ARBA00012682"/>
    </source>
</evidence>
<evidence type="ECO:0000313" key="10">
    <source>
        <dbReference type="Proteomes" id="UP000324585"/>
    </source>
</evidence>
<dbReference type="Gene3D" id="3.55.40.20">
    <property type="entry name" value="Iron/manganese superoxide dismutase, C-terminal domain"/>
    <property type="match status" value="1"/>
</dbReference>
<dbReference type="InterPro" id="IPR019832">
    <property type="entry name" value="Mn/Fe_SOD_C"/>
</dbReference>
<dbReference type="Gene3D" id="1.10.287.990">
    <property type="entry name" value="Fe,Mn superoxide dismutase (SOD) domain"/>
    <property type="match status" value="1"/>
</dbReference>
<evidence type="ECO:0000256" key="5">
    <source>
        <dbReference type="ARBA" id="ARBA00049204"/>
    </source>
</evidence>
<dbReference type="InterPro" id="IPR050265">
    <property type="entry name" value="Fe/Mn_Superoxide_Dismutase"/>
</dbReference>
<dbReference type="OMA" id="GSYEGWK"/>
<evidence type="ECO:0000313" key="9">
    <source>
        <dbReference type="EMBL" id="KAA8495090.1"/>
    </source>
</evidence>
<proteinExistence type="inferred from homology"/>
<keyword evidence="10" id="KW-1185">Reference proteome</keyword>
<dbReference type="GO" id="GO:0030145">
    <property type="term" value="F:manganese ion binding"/>
    <property type="evidence" value="ECO:0007669"/>
    <property type="project" value="TreeGrafter"/>
</dbReference>
<dbReference type="AlphaFoldDB" id="A0A5J4YVZ4"/>
<dbReference type="GO" id="GO:0004784">
    <property type="term" value="F:superoxide dismutase activity"/>
    <property type="evidence" value="ECO:0007669"/>
    <property type="project" value="UniProtKB-EC"/>
</dbReference>
<dbReference type="Proteomes" id="UP000324585">
    <property type="component" value="Unassembled WGS sequence"/>
</dbReference>
<dbReference type="PANTHER" id="PTHR11404:SF6">
    <property type="entry name" value="SUPEROXIDE DISMUTASE [MN], MITOCHONDRIAL"/>
    <property type="match status" value="1"/>
</dbReference>
<comment type="catalytic activity">
    <reaction evidence="5">
        <text>2 superoxide + 2 H(+) = H2O2 + O2</text>
        <dbReference type="Rhea" id="RHEA:20696"/>
        <dbReference type="ChEBI" id="CHEBI:15378"/>
        <dbReference type="ChEBI" id="CHEBI:15379"/>
        <dbReference type="ChEBI" id="CHEBI:16240"/>
        <dbReference type="ChEBI" id="CHEBI:18421"/>
        <dbReference type="EC" id="1.15.1.1"/>
    </reaction>
</comment>
<dbReference type="FunFam" id="1.10.287.990:FF:000001">
    <property type="entry name" value="Superoxide dismutase"/>
    <property type="match status" value="1"/>
</dbReference>
<evidence type="ECO:0000259" key="7">
    <source>
        <dbReference type="Pfam" id="PF00081"/>
    </source>
</evidence>